<evidence type="ECO:0000256" key="1">
    <source>
        <dbReference type="SAM" id="Phobius"/>
    </source>
</evidence>
<reference evidence="2 3" key="1">
    <citation type="submission" date="2018-06" db="EMBL/GenBank/DDBJ databases">
        <title>Genomic Encyclopedia of Type Strains, Phase III (KMG-III): the genomes of soil and plant-associated and newly described type strains.</title>
        <authorList>
            <person name="Whitman W."/>
        </authorList>
    </citation>
    <scope>NUCLEOTIDE SEQUENCE [LARGE SCALE GENOMIC DNA]</scope>
    <source>
        <strain evidence="2 3">CGMCC 4.7090</strain>
    </source>
</reference>
<evidence type="ECO:0000313" key="2">
    <source>
        <dbReference type="EMBL" id="RAK27003.1"/>
    </source>
</evidence>
<dbReference type="AlphaFoldDB" id="A0A327Z7U6"/>
<proteinExistence type="predicted"/>
<dbReference type="InterPro" id="IPR032820">
    <property type="entry name" value="ATPase_put"/>
</dbReference>
<dbReference type="Pfam" id="PF09527">
    <property type="entry name" value="ATPase_gene1"/>
    <property type="match status" value="1"/>
</dbReference>
<name>A0A327Z7U6_9ACTN</name>
<feature type="transmembrane region" description="Helical" evidence="1">
    <location>
        <begin position="7"/>
        <end position="24"/>
    </location>
</feature>
<dbReference type="EMBL" id="QLMJ01000025">
    <property type="protein sequence ID" value="RAK27003.1"/>
    <property type="molecule type" value="Genomic_DNA"/>
</dbReference>
<feature type="transmembrane region" description="Helical" evidence="1">
    <location>
        <begin position="30"/>
        <end position="48"/>
    </location>
</feature>
<dbReference type="RefSeq" id="WP_232050391.1">
    <property type="nucleotide sequence ID" value="NZ_JACHWI010000005.1"/>
</dbReference>
<keyword evidence="1" id="KW-1133">Transmembrane helix</keyword>
<organism evidence="2 3">
    <name type="scientific">Actinoplanes lutulentus</name>
    <dbReference type="NCBI Taxonomy" id="1287878"/>
    <lineage>
        <taxon>Bacteria</taxon>
        <taxon>Bacillati</taxon>
        <taxon>Actinomycetota</taxon>
        <taxon>Actinomycetes</taxon>
        <taxon>Micromonosporales</taxon>
        <taxon>Micromonosporaceae</taxon>
        <taxon>Actinoplanes</taxon>
    </lineage>
</organism>
<comment type="caution">
    <text evidence="2">The sequence shown here is derived from an EMBL/GenBank/DDBJ whole genome shotgun (WGS) entry which is preliminary data.</text>
</comment>
<sequence>MTAVSYLIAGMLVWGGIGWLVDHFVGTKGIFAGIGAVLGVAGGVYLIVRRLGA</sequence>
<keyword evidence="1" id="KW-0472">Membrane</keyword>
<keyword evidence="3" id="KW-1185">Reference proteome</keyword>
<accession>A0A327Z7U6</accession>
<keyword evidence="1" id="KW-0812">Transmembrane</keyword>
<gene>
    <name evidence="2" type="ORF">B0I29_125160</name>
</gene>
<protein>
    <submittedName>
        <fullName evidence="2">Putative F0F1-ATPase subunit (Ca2+/Mg2+ transporter)</fullName>
    </submittedName>
</protein>
<dbReference type="Proteomes" id="UP000249341">
    <property type="component" value="Unassembled WGS sequence"/>
</dbReference>
<evidence type="ECO:0000313" key="3">
    <source>
        <dbReference type="Proteomes" id="UP000249341"/>
    </source>
</evidence>